<gene>
    <name evidence="2" type="ORF">CC85DRAFT_282677</name>
</gene>
<dbReference type="GeneID" id="28982669"/>
<dbReference type="RefSeq" id="XP_018281673.1">
    <property type="nucleotide sequence ID" value="XM_018422066.1"/>
</dbReference>
<protein>
    <submittedName>
        <fullName evidence="2">Uncharacterized protein</fullName>
    </submittedName>
</protein>
<feature type="region of interest" description="Disordered" evidence="1">
    <location>
        <begin position="13"/>
        <end position="36"/>
    </location>
</feature>
<proteinExistence type="predicted"/>
<accession>A0A0J0XVS2</accession>
<dbReference type="EMBL" id="KQ087182">
    <property type="protein sequence ID" value="KLT45182.1"/>
    <property type="molecule type" value="Genomic_DNA"/>
</dbReference>
<name>A0A0J0XVS2_9TREE</name>
<keyword evidence="3" id="KW-1185">Reference proteome</keyword>
<reference evidence="2 3" key="1">
    <citation type="submission" date="2015-03" db="EMBL/GenBank/DDBJ databases">
        <title>Genomics and transcriptomics of the oil-accumulating basidiomycete yeast T. oleaginosus allow insights into substrate utilization and the diverse evolutionary trajectories of mating systems in fungi.</title>
        <authorList>
            <consortium name="DOE Joint Genome Institute"/>
            <person name="Kourist R."/>
            <person name="Kracht O."/>
            <person name="Bracharz F."/>
            <person name="Lipzen A."/>
            <person name="Nolan M."/>
            <person name="Ohm R."/>
            <person name="Grigoriev I."/>
            <person name="Sun S."/>
            <person name="Heitman J."/>
            <person name="Bruck T."/>
            <person name="Nowrousian M."/>
        </authorList>
    </citation>
    <scope>NUCLEOTIDE SEQUENCE [LARGE SCALE GENOMIC DNA]</scope>
    <source>
        <strain evidence="2 3">IBC0246</strain>
    </source>
</reference>
<evidence type="ECO:0000256" key="1">
    <source>
        <dbReference type="SAM" id="MobiDB-lite"/>
    </source>
</evidence>
<evidence type="ECO:0000313" key="3">
    <source>
        <dbReference type="Proteomes" id="UP000053611"/>
    </source>
</evidence>
<organism evidence="2 3">
    <name type="scientific">Cutaneotrichosporon oleaginosum</name>
    <dbReference type="NCBI Taxonomy" id="879819"/>
    <lineage>
        <taxon>Eukaryota</taxon>
        <taxon>Fungi</taxon>
        <taxon>Dikarya</taxon>
        <taxon>Basidiomycota</taxon>
        <taxon>Agaricomycotina</taxon>
        <taxon>Tremellomycetes</taxon>
        <taxon>Trichosporonales</taxon>
        <taxon>Trichosporonaceae</taxon>
        <taxon>Cutaneotrichosporon</taxon>
    </lineage>
</organism>
<dbReference type="AlphaFoldDB" id="A0A0J0XVS2"/>
<dbReference type="Proteomes" id="UP000053611">
    <property type="component" value="Unassembled WGS sequence"/>
</dbReference>
<evidence type="ECO:0000313" key="2">
    <source>
        <dbReference type="EMBL" id="KLT45182.1"/>
    </source>
</evidence>
<sequence>MIRRDDEGNLCDAGSHYDAGSHHTDSNHVGPASAPAPAPALDVTSFPHILDRIVLFAPHAALVALSQTSRALRDHTRPLLFEHVRLCDHLPFRSKLHLTTASRPRIRLATLPGASPAELAHTHTLDMDLHPTCDSAVHFPRLAVLRRAPRSAMCRYVEQTPAAHTVVDTVLLLGSDYEGRGGLHTVTYLPPYWTEHHVVHITWDARADVRIKFDDPPGGVRRTIVLHPSGGTLRLADIQRATVVGVERGGARVEGRELQFETYEAWRAGEGRMLTAWES</sequence>